<keyword evidence="2" id="KW-1185">Reference proteome</keyword>
<dbReference type="Proteomes" id="UP000536711">
    <property type="component" value="Unassembled WGS sequence"/>
</dbReference>
<name>A0A8H4JQ39_9HYPO</name>
<dbReference type="AlphaFoldDB" id="A0A8H4JQ39"/>
<accession>A0A8H4JQ39</accession>
<protein>
    <recommendedName>
        <fullName evidence="3">Chromo domain-containing protein</fullName>
    </recommendedName>
</protein>
<organism evidence="1 2">
    <name type="scientific">Fusarium acutatum</name>
    <dbReference type="NCBI Taxonomy" id="78861"/>
    <lineage>
        <taxon>Eukaryota</taxon>
        <taxon>Fungi</taxon>
        <taxon>Dikarya</taxon>
        <taxon>Ascomycota</taxon>
        <taxon>Pezizomycotina</taxon>
        <taxon>Sordariomycetes</taxon>
        <taxon>Hypocreomycetidae</taxon>
        <taxon>Hypocreales</taxon>
        <taxon>Nectriaceae</taxon>
        <taxon>Fusarium</taxon>
        <taxon>Fusarium fujikuroi species complex</taxon>
    </lineage>
</organism>
<proteinExistence type="predicted"/>
<evidence type="ECO:0000313" key="1">
    <source>
        <dbReference type="EMBL" id="KAF4435981.1"/>
    </source>
</evidence>
<evidence type="ECO:0000313" key="2">
    <source>
        <dbReference type="Proteomes" id="UP000536711"/>
    </source>
</evidence>
<comment type="caution">
    <text evidence="1">The sequence shown here is derived from an EMBL/GenBank/DDBJ whole genome shotgun (WGS) entry which is preliminary data.</text>
</comment>
<dbReference type="OrthoDB" id="5034561at2759"/>
<reference evidence="1 2" key="1">
    <citation type="submission" date="2020-01" db="EMBL/GenBank/DDBJ databases">
        <title>Identification and distribution of gene clusters putatively required for synthesis of sphingolipid metabolism inhibitors in phylogenetically diverse species of the filamentous fungus Fusarium.</title>
        <authorList>
            <person name="Kim H.-S."/>
            <person name="Busman M."/>
            <person name="Brown D.W."/>
            <person name="Divon H."/>
            <person name="Uhlig S."/>
            <person name="Proctor R.H."/>
        </authorList>
    </citation>
    <scope>NUCLEOTIDE SEQUENCE [LARGE SCALE GENOMIC DNA]</scope>
    <source>
        <strain evidence="1 2">NRRL 13308</strain>
    </source>
</reference>
<sequence length="174" mass="20263">MPNNDTDKSAIVSQKITQKIRDVSPAFKEGVEWKIIGHKTETSDDVEIITVEPTIQGPYVLLKVQFKKPDSRQTLIHWFAERDIHLKNEVKLLLYWEKQGGRQNAVELPSDVVHLLRIINEKDVKKDEGYGTKKYLMQFVGCPVSEAQWWWASAVKEVYIELYEEWVYRASVSN</sequence>
<dbReference type="EMBL" id="JAADJF010000160">
    <property type="protein sequence ID" value="KAF4435981.1"/>
    <property type="molecule type" value="Genomic_DNA"/>
</dbReference>
<evidence type="ECO:0008006" key="3">
    <source>
        <dbReference type="Google" id="ProtNLM"/>
    </source>
</evidence>
<gene>
    <name evidence="1" type="ORF">FACUT_6800</name>
</gene>